<dbReference type="Pfam" id="PF07686">
    <property type="entry name" value="V-set"/>
    <property type="match status" value="1"/>
</dbReference>
<dbReference type="OrthoDB" id="8959642at2759"/>
<keyword evidence="3 5" id="KW-0472">Membrane</keyword>
<dbReference type="InterPro" id="IPR003599">
    <property type="entry name" value="Ig_sub"/>
</dbReference>
<dbReference type="GO" id="GO:0005886">
    <property type="term" value="C:plasma membrane"/>
    <property type="evidence" value="ECO:0007669"/>
    <property type="project" value="TreeGrafter"/>
</dbReference>
<dbReference type="InterPro" id="IPR050671">
    <property type="entry name" value="CD300_family_receptors"/>
</dbReference>
<protein>
    <submittedName>
        <fullName evidence="8">Uncharacterized protein LOC115008767 isoform X1</fullName>
    </submittedName>
</protein>
<dbReference type="InParanoid" id="A0A6J2PTL4"/>
<keyword evidence="5" id="KW-1133">Transmembrane helix</keyword>
<feature type="domain" description="Immunoglobulin" evidence="6">
    <location>
        <begin position="163"/>
        <end position="262"/>
    </location>
</feature>
<dbReference type="PANTHER" id="PTHR11860">
    <property type="entry name" value="POLYMERIC-IMMUNOGLOBULIN RECEPTOR"/>
    <property type="match status" value="1"/>
</dbReference>
<evidence type="ECO:0000256" key="2">
    <source>
        <dbReference type="ARBA" id="ARBA00022692"/>
    </source>
</evidence>
<dbReference type="SUPFAM" id="SSF48726">
    <property type="entry name" value="Immunoglobulin"/>
    <property type="match status" value="2"/>
</dbReference>
<feature type="compositionally biased region" description="Low complexity" evidence="4">
    <location>
        <begin position="376"/>
        <end position="389"/>
    </location>
</feature>
<dbReference type="KEGG" id="cgob:115008767"/>
<keyword evidence="2 5" id="KW-0812">Transmembrane</keyword>
<evidence type="ECO:0000256" key="5">
    <source>
        <dbReference type="SAM" id="Phobius"/>
    </source>
</evidence>
<feature type="region of interest" description="Disordered" evidence="4">
    <location>
        <begin position="506"/>
        <end position="568"/>
    </location>
</feature>
<feature type="compositionally biased region" description="Basic and acidic residues" evidence="4">
    <location>
        <begin position="78"/>
        <end position="105"/>
    </location>
</feature>
<sequence length="568" mass="62801">MKKKGKIGRKVGQEVLRSHTTGIQETQLQRQTDYRSLIINIMKSFILLILSLMTVCEVSSKGKGRKEDRCKPSSGEGSDSKGQDKVKVVCEVSSKERGRKEDRYKPSSGEGSDSKGQDKVKVVCEVSSKGKGRKEDRYKPSSGEGSDSKGQDKVKVDYSCKESFIQTAYRTAKTTITCECKGKKHSTVECFCKVEGSTCQDILSINSSLKSNGTFTLTENQSGFSVSISNVSSQHAGVYRCGVETTQGRNRAQYRSIQLKVEATITNFTRTPTSGETFTYWCRYPEGDRKNKFICKGEDPSICEPLVRTTKPNNERFSMKDDSKGNITITVRDVTAEDTGTYWCGAQSTNKEQSNSFFHRFQMTVVQPTTTTFPCSSTQSTTESDSETTPPERRGAAQVVIIVIGVVPLLLLLLFVLTLILIYKRHSKNKRNPAAAPRVKEEYIYEEIQERPRRPDPRNAMNTIYTTVNYETHRAASLHYATINFQNGSGGEALITKPSCSACEYSTVKDSHSPTSSTVKQPSSEDPLYSTVNKPPKQVDTHTHTHVARTSSAAVASGGAPVSPKPTK</sequence>
<dbReference type="Gene3D" id="2.60.40.10">
    <property type="entry name" value="Immunoglobulins"/>
    <property type="match status" value="2"/>
</dbReference>
<dbReference type="PANTHER" id="PTHR11860:SF87">
    <property type="entry name" value="CMRF35-LIKE MOLECULE 8"/>
    <property type="match status" value="1"/>
</dbReference>
<evidence type="ECO:0000313" key="7">
    <source>
        <dbReference type="Proteomes" id="UP000504630"/>
    </source>
</evidence>
<comment type="subcellular location">
    <subcellularLocation>
        <location evidence="1">Membrane</location>
    </subcellularLocation>
</comment>
<dbReference type="SMART" id="SM00409">
    <property type="entry name" value="IG"/>
    <property type="match status" value="2"/>
</dbReference>
<feature type="compositionally biased region" description="Low complexity" evidence="4">
    <location>
        <begin position="551"/>
        <end position="562"/>
    </location>
</feature>
<evidence type="ECO:0000313" key="8">
    <source>
        <dbReference type="RefSeq" id="XP_029288422.1"/>
    </source>
</evidence>
<dbReference type="GO" id="GO:0004888">
    <property type="term" value="F:transmembrane signaling receptor activity"/>
    <property type="evidence" value="ECO:0007669"/>
    <property type="project" value="TreeGrafter"/>
</dbReference>
<organism evidence="7 8">
    <name type="scientific">Cottoperca gobio</name>
    <name type="common">Frogmouth</name>
    <name type="synonym">Aphritis gobio</name>
    <dbReference type="NCBI Taxonomy" id="56716"/>
    <lineage>
        <taxon>Eukaryota</taxon>
        <taxon>Metazoa</taxon>
        <taxon>Chordata</taxon>
        <taxon>Craniata</taxon>
        <taxon>Vertebrata</taxon>
        <taxon>Euteleostomi</taxon>
        <taxon>Actinopterygii</taxon>
        <taxon>Neopterygii</taxon>
        <taxon>Teleostei</taxon>
        <taxon>Neoteleostei</taxon>
        <taxon>Acanthomorphata</taxon>
        <taxon>Eupercaria</taxon>
        <taxon>Perciformes</taxon>
        <taxon>Notothenioidei</taxon>
        <taxon>Bovichtidae</taxon>
        <taxon>Cottoperca</taxon>
    </lineage>
</organism>
<evidence type="ECO:0000256" key="1">
    <source>
        <dbReference type="ARBA" id="ARBA00004370"/>
    </source>
</evidence>
<evidence type="ECO:0000259" key="6">
    <source>
        <dbReference type="SMART" id="SM00409"/>
    </source>
</evidence>
<dbReference type="InterPro" id="IPR013783">
    <property type="entry name" value="Ig-like_fold"/>
</dbReference>
<feature type="region of interest" description="Disordered" evidence="4">
    <location>
        <begin position="61"/>
        <end position="152"/>
    </location>
</feature>
<dbReference type="AlphaFoldDB" id="A0A6J2PTL4"/>
<name>A0A6J2PTL4_COTGO</name>
<dbReference type="GeneID" id="115008767"/>
<dbReference type="InterPro" id="IPR013106">
    <property type="entry name" value="Ig_V-set"/>
</dbReference>
<dbReference type="Proteomes" id="UP000504630">
    <property type="component" value="Chromosome 5"/>
</dbReference>
<evidence type="ECO:0000256" key="3">
    <source>
        <dbReference type="ARBA" id="ARBA00023136"/>
    </source>
</evidence>
<accession>A0A6J2PTL4</accession>
<feature type="compositionally biased region" description="Polar residues" evidence="4">
    <location>
        <begin position="513"/>
        <end position="524"/>
    </location>
</feature>
<proteinExistence type="predicted"/>
<feature type="domain" description="Immunoglobulin" evidence="6">
    <location>
        <begin position="267"/>
        <end position="366"/>
    </location>
</feature>
<dbReference type="InterPro" id="IPR036179">
    <property type="entry name" value="Ig-like_dom_sf"/>
</dbReference>
<gene>
    <name evidence="8" type="primary">LOC115008767</name>
</gene>
<reference evidence="8" key="1">
    <citation type="submission" date="2025-08" db="UniProtKB">
        <authorList>
            <consortium name="RefSeq"/>
        </authorList>
    </citation>
    <scope>IDENTIFICATION</scope>
</reference>
<evidence type="ECO:0000256" key="4">
    <source>
        <dbReference type="SAM" id="MobiDB-lite"/>
    </source>
</evidence>
<feature type="compositionally biased region" description="Basic and acidic residues" evidence="4">
    <location>
        <begin position="112"/>
        <end position="122"/>
    </location>
</feature>
<feature type="transmembrane region" description="Helical" evidence="5">
    <location>
        <begin position="37"/>
        <end position="55"/>
    </location>
</feature>
<keyword evidence="7" id="KW-1185">Reference proteome</keyword>
<feature type="transmembrane region" description="Helical" evidence="5">
    <location>
        <begin position="399"/>
        <end position="423"/>
    </location>
</feature>
<dbReference type="RefSeq" id="XP_029288422.1">
    <property type="nucleotide sequence ID" value="XM_029432562.1"/>
</dbReference>
<feature type="region of interest" description="Disordered" evidence="4">
    <location>
        <begin position="371"/>
        <end position="392"/>
    </location>
</feature>